<comment type="subcellular location">
    <subcellularLocation>
        <location evidence="1">Cytoplasm</location>
    </subcellularLocation>
</comment>
<keyword evidence="3" id="KW-0489">Methyltransferase</keyword>
<accession>A0A817AEN4</accession>
<dbReference type="PANTHER" id="PTHR13200:SF0">
    <property type="entry name" value="EEF1A LYSINE METHYLTRANSFERASE 1"/>
    <property type="match status" value="1"/>
</dbReference>
<dbReference type="PANTHER" id="PTHR13200">
    <property type="entry name" value="EEF1A LYSINE METHYLTRANSFERASE 1"/>
    <property type="match status" value="1"/>
</dbReference>
<evidence type="ECO:0000256" key="3">
    <source>
        <dbReference type="ARBA" id="ARBA00022603"/>
    </source>
</evidence>
<organism evidence="5">
    <name type="scientific">Brassica napus</name>
    <name type="common">Rape</name>
    <dbReference type="NCBI Taxonomy" id="3708"/>
    <lineage>
        <taxon>Eukaryota</taxon>
        <taxon>Viridiplantae</taxon>
        <taxon>Streptophyta</taxon>
        <taxon>Embryophyta</taxon>
        <taxon>Tracheophyta</taxon>
        <taxon>Spermatophyta</taxon>
        <taxon>Magnoliopsida</taxon>
        <taxon>eudicotyledons</taxon>
        <taxon>Gunneridae</taxon>
        <taxon>Pentapetalae</taxon>
        <taxon>rosids</taxon>
        <taxon>malvids</taxon>
        <taxon>Brassicales</taxon>
        <taxon>Brassicaceae</taxon>
        <taxon>Brassiceae</taxon>
        <taxon>Brassica</taxon>
    </lineage>
</organism>
<dbReference type="InterPro" id="IPR041370">
    <property type="entry name" value="Mlase_EEF1AKMT1/ZCCHC4"/>
</dbReference>
<keyword evidence="4" id="KW-0808">Transferase</keyword>
<gene>
    <name evidence="5" type="ORF">DARMORV10_A04P02570.1</name>
</gene>
<dbReference type="EMBL" id="HG994358">
    <property type="protein sequence ID" value="CAF2265453.1"/>
    <property type="molecule type" value="Genomic_DNA"/>
</dbReference>
<protein>
    <submittedName>
        <fullName evidence="5">(rape) hypothetical protein</fullName>
    </submittedName>
</protein>
<proteinExistence type="predicted"/>
<name>A0A817AEN4_BRANA</name>
<keyword evidence="2" id="KW-0963">Cytoplasm</keyword>
<dbReference type="GO" id="GO:0032259">
    <property type="term" value="P:methylation"/>
    <property type="evidence" value="ECO:0007669"/>
    <property type="project" value="UniProtKB-KW"/>
</dbReference>
<dbReference type="Gramene" id="CDX88986">
    <property type="protein sequence ID" value="CDX88986"/>
    <property type="gene ID" value="GSBRNA2T00149098001"/>
</dbReference>
<dbReference type="Pfam" id="PF10237">
    <property type="entry name" value="N6-adenineMlase"/>
    <property type="match status" value="1"/>
</dbReference>
<dbReference type="GO" id="GO:0005737">
    <property type="term" value="C:cytoplasm"/>
    <property type="evidence" value="ECO:0007669"/>
    <property type="project" value="UniProtKB-SubCell"/>
</dbReference>
<reference evidence="5" key="1">
    <citation type="submission" date="2021-01" db="EMBL/GenBank/DDBJ databases">
        <authorList>
            <consortium name="Genoscope - CEA"/>
            <person name="William W."/>
        </authorList>
    </citation>
    <scope>NUCLEOTIDE SEQUENCE</scope>
</reference>
<evidence type="ECO:0000256" key="1">
    <source>
        <dbReference type="ARBA" id="ARBA00004496"/>
    </source>
</evidence>
<evidence type="ECO:0000256" key="2">
    <source>
        <dbReference type="ARBA" id="ARBA00022490"/>
    </source>
</evidence>
<evidence type="ECO:0000256" key="4">
    <source>
        <dbReference type="ARBA" id="ARBA00022679"/>
    </source>
</evidence>
<dbReference type="InterPro" id="IPR019369">
    <property type="entry name" value="Efm5/EEF1AKMT1"/>
</dbReference>
<dbReference type="AlphaFoldDB" id="A0A817AEN4"/>
<evidence type="ECO:0000313" key="5">
    <source>
        <dbReference type="EMBL" id="CAF2265453.1"/>
    </source>
</evidence>
<dbReference type="GO" id="GO:0016279">
    <property type="term" value="F:protein-lysine N-methyltransferase activity"/>
    <property type="evidence" value="ECO:0007669"/>
    <property type="project" value="InterPro"/>
</dbReference>
<dbReference type="Proteomes" id="UP001295469">
    <property type="component" value="Chromosome A04"/>
</dbReference>
<sequence length="92" mass="10784">MSLNQWLVRNTGLITLLSSDKVELVADHWRLSQFWYEPETAETVAEEVVILSTRFSNCRVACIACPTLYVYLKRKDLSLQVQLLEYDMRSER</sequence>